<feature type="transmembrane region" description="Helical" evidence="4">
    <location>
        <begin position="86"/>
        <end position="106"/>
    </location>
</feature>
<proteinExistence type="predicted"/>
<keyword evidence="4" id="KW-1133">Transmembrane helix</keyword>
<dbReference type="Pfam" id="PF07730">
    <property type="entry name" value="HisKA_3"/>
    <property type="match status" value="1"/>
</dbReference>
<protein>
    <submittedName>
        <fullName evidence="6">Two-component system sensor histidine kinase DesK</fullName>
        <ecNumber evidence="6">2.7.13.3</ecNumber>
    </submittedName>
</protein>
<dbReference type="EC" id="2.7.13.3" evidence="6"/>
<reference evidence="6 7" key="1">
    <citation type="submission" date="2020-08" db="EMBL/GenBank/DDBJ databases">
        <title>Sequencing the genomes of 1000 actinobacteria strains.</title>
        <authorList>
            <person name="Klenk H.-P."/>
        </authorList>
    </citation>
    <scope>NUCLEOTIDE SEQUENCE [LARGE SCALE GENOMIC DNA]</scope>
    <source>
        <strain evidence="6 7">DSM 44786</strain>
    </source>
</reference>
<dbReference type="Proteomes" id="UP000573327">
    <property type="component" value="Unassembled WGS sequence"/>
</dbReference>
<dbReference type="RefSeq" id="WP_313068325.1">
    <property type="nucleotide sequence ID" value="NZ_JACHJR010000001.1"/>
</dbReference>
<evidence type="ECO:0000313" key="7">
    <source>
        <dbReference type="Proteomes" id="UP000573327"/>
    </source>
</evidence>
<keyword evidence="7" id="KW-1185">Reference proteome</keyword>
<keyword evidence="3" id="KW-0902">Two-component regulatory system</keyword>
<dbReference type="Gene3D" id="1.20.5.1930">
    <property type="match status" value="1"/>
</dbReference>
<evidence type="ECO:0000256" key="4">
    <source>
        <dbReference type="SAM" id="Phobius"/>
    </source>
</evidence>
<dbReference type="InterPro" id="IPR036890">
    <property type="entry name" value="HATPase_C_sf"/>
</dbReference>
<feature type="transmembrane region" description="Helical" evidence="4">
    <location>
        <begin position="54"/>
        <end position="74"/>
    </location>
</feature>
<evidence type="ECO:0000256" key="3">
    <source>
        <dbReference type="ARBA" id="ARBA00023012"/>
    </source>
</evidence>
<feature type="transmembrane region" description="Helical" evidence="4">
    <location>
        <begin position="20"/>
        <end position="42"/>
    </location>
</feature>
<feature type="transmembrane region" description="Helical" evidence="4">
    <location>
        <begin position="143"/>
        <end position="176"/>
    </location>
</feature>
<dbReference type="PANTHER" id="PTHR24421:SF63">
    <property type="entry name" value="SENSOR HISTIDINE KINASE DESK"/>
    <property type="match status" value="1"/>
</dbReference>
<dbReference type="InterPro" id="IPR011712">
    <property type="entry name" value="Sig_transdc_His_kin_sub3_dim/P"/>
</dbReference>
<keyword evidence="4" id="KW-0812">Transmembrane</keyword>
<evidence type="ECO:0000256" key="1">
    <source>
        <dbReference type="ARBA" id="ARBA00022679"/>
    </source>
</evidence>
<dbReference type="GO" id="GO:0046983">
    <property type="term" value="F:protein dimerization activity"/>
    <property type="evidence" value="ECO:0007669"/>
    <property type="project" value="InterPro"/>
</dbReference>
<keyword evidence="1 6" id="KW-0808">Transferase</keyword>
<dbReference type="PANTHER" id="PTHR24421">
    <property type="entry name" value="NITRATE/NITRITE SENSOR PROTEIN NARX-RELATED"/>
    <property type="match status" value="1"/>
</dbReference>
<dbReference type="GO" id="GO:0016020">
    <property type="term" value="C:membrane"/>
    <property type="evidence" value="ECO:0007669"/>
    <property type="project" value="InterPro"/>
</dbReference>
<organism evidence="6 7">
    <name type="scientific">Kitasatospora gansuensis</name>
    <dbReference type="NCBI Taxonomy" id="258050"/>
    <lineage>
        <taxon>Bacteria</taxon>
        <taxon>Bacillati</taxon>
        <taxon>Actinomycetota</taxon>
        <taxon>Actinomycetes</taxon>
        <taxon>Kitasatosporales</taxon>
        <taxon>Streptomycetaceae</taxon>
        <taxon>Kitasatospora</taxon>
    </lineage>
</organism>
<dbReference type="GO" id="GO:0000155">
    <property type="term" value="F:phosphorelay sensor kinase activity"/>
    <property type="evidence" value="ECO:0007669"/>
    <property type="project" value="InterPro"/>
</dbReference>
<feature type="transmembrane region" description="Helical" evidence="4">
    <location>
        <begin position="112"/>
        <end position="131"/>
    </location>
</feature>
<keyword evidence="2 6" id="KW-0418">Kinase</keyword>
<dbReference type="AlphaFoldDB" id="A0A7W7SE49"/>
<dbReference type="SUPFAM" id="SSF55874">
    <property type="entry name" value="ATPase domain of HSP90 chaperone/DNA topoisomerase II/histidine kinase"/>
    <property type="match status" value="1"/>
</dbReference>
<dbReference type="Gene3D" id="3.30.565.10">
    <property type="entry name" value="Histidine kinase-like ATPase, C-terminal domain"/>
    <property type="match status" value="1"/>
</dbReference>
<sequence>MEHPLRRWQAQGKPQRTELYVRWSLYLAVAVEPLAVLGTAVGQAEKLSVATLRVLALASLTGTVLSVMLVRAALAHFLGRRSRPVPLLAVSTAVALAGVWGVVLTAGDDASGASMTPLLLMFWFGPVTVALPHRQSAALGGTVLLLVLPALLLGGFSVGTALGVLAGVALSCLLFAATCRSSAWLAGVVWELDGARETQSRLAVAEERLRFSRDLHDVLGRNLTTIALKSELAAQLARRGRPEAADQMTEVQRIAQESQREVRDVVRAYRTADLHAELTGARSVLRAADVACEVELGSVDQLPVTAQSVLGWAVREATTNVLRHSEATSCLIRLRVGGGQALLEIENDGVTEDQPGVGGTGLTGLTERLAVYGGTLRTPPAGPGRFRLTVDLPLTAPALSMEVSAG</sequence>
<keyword evidence="4" id="KW-0472">Membrane</keyword>
<dbReference type="CDD" id="cd16917">
    <property type="entry name" value="HATPase_UhpB-NarQ-NarX-like"/>
    <property type="match status" value="1"/>
</dbReference>
<feature type="domain" description="Signal transduction histidine kinase subgroup 3 dimerisation and phosphoacceptor" evidence="5">
    <location>
        <begin position="207"/>
        <end position="274"/>
    </location>
</feature>
<evidence type="ECO:0000256" key="2">
    <source>
        <dbReference type="ARBA" id="ARBA00022777"/>
    </source>
</evidence>
<comment type="caution">
    <text evidence="6">The sequence shown here is derived from an EMBL/GenBank/DDBJ whole genome shotgun (WGS) entry which is preliminary data.</text>
</comment>
<accession>A0A7W7SE49</accession>
<gene>
    <name evidence="6" type="ORF">F4556_003276</name>
</gene>
<dbReference type="EMBL" id="JACHJR010000001">
    <property type="protein sequence ID" value="MBB4947741.1"/>
    <property type="molecule type" value="Genomic_DNA"/>
</dbReference>
<evidence type="ECO:0000259" key="5">
    <source>
        <dbReference type="Pfam" id="PF07730"/>
    </source>
</evidence>
<name>A0A7W7SE49_9ACTN</name>
<evidence type="ECO:0000313" key="6">
    <source>
        <dbReference type="EMBL" id="MBB4947741.1"/>
    </source>
</evidence>
<dbReference type="InterPro" id="IPR050482">
    <property type="entry name" value="Sensor_HK_TwoCompSys"/>
</dbReference>